<keyword evidence="2" id="KW-0677">Repeat</keyword>
<proteinExistence type="predicted"/>
<evidence type="ECO:0000313" key="6">
    <source>
        <dbReference type="EMBL" id="KAK9200762.1"/>
    </source>
</evidence>
<dbReference type="InterPro" id="IPR027417">
    <property type="entry name" value="P-loop_NTPase"/>
</dbReference>
<comment type="caution">
    <text evidence="6">The sequence shown here is derived from an EMBL/GenBank/DDBJ whole genome shotgun (WGS) entry which is preliminary data.</text>
</comment>
<organism evidence="6 7">
    <name type="scientific">Citrus x changshan-huyou</name>
    <dbReference type="NCBI Taxonomy" id="2935761"/>
    <lineage>
        <taxon>Eukaryota</taxon>
        <taxon>Viridiplantae</taxon>
        <taxon>Streptophyta</taxon>
        <taxon>Embryophyta</taxon>
        <taxon>Tracheophyta</taxon>
        <taxon>Spermatophyta</taxon>
        <taxon>Magnoliopsida</taxon>
        <taxon>eudicotyledons</taxon>
        <taxon>Gunneridae</taxon>
        <taxon>Pentapetalae</taxon>
        <taxon>rosids</taxon>
        <taxon>malvids</taxon>
        <taxon>Sapindales</taxon>
        <taxon>Rutaceae</taxon>
        <taxon>Aurantioideae</taxon>
        <taxon>Citrus</taxon>
    </lineage>
</organism>
<dbReference type="Pfam" id="PF23247">
    <property type="entry name" value="LRR_RPS2"/>
    <property type="match status" value="1"/>
</dbReference>
<keyword evidence="7" id="KW-1185">Reference proteome</keyword>
<dbReference type="GO" id="GO:0007165">
    <property type="term" value="P:signal transduction"/>
    <property type="evidence" value="ECO:0007669"/>
    <property type="project" value="InterPro"/>
</dbReference>
<dbReference type="InterPro" id="IPR032675">
    <property type="entry name" value="LRR_dom_sf"/>
</dbReference>
<dbReference type="Pfam" id="PF23598">
    <property type="entry name" value="LRR_14"/>
    <property type="match status" value="1"/>
</dbReference>
<dbReference type="SUPFAM" id="SSF52058">
    <property type="entry name" value="L domain-like"/>
    <property type="match status" value="1"/>
</dbReference>
<dbReference type="FunFam" id="3.40.50.300:FF:001091">
    <property type="entry name" value="Probable disease resistance protein At1g61300"/>
    <property type="match status" value="1"/>
</dbReference>
<dbReference type="PROSITE" id="PS50104">
    <property type="entry name" value="TIR"/>
    <property type="match status" value="1"/>
</dbReference>
<reference evidence="6 7" key="1">
    <citation type="submission" date="2024-05" db="EMBL/GenBank/DDBJ databases">
        <title>Haplotype-resolved chromosome-level genome assembly of Huyou (Citrus changshanensis).</title>
        <authorList>
            <person name="Miao C."/>
            <person name="Chen W."/>
            <person name="Wu Y."/>
            <person name="Wang L."/>
            <person name="Zhao S."/>
            <person name="Grierson D."/>
            <person name="Xu C."/>
            <person name="Chen K."/>
        </authorList>
    </citation>
    <scope>NUCLEOTIDE SEQUENCE [LARGE SCALE GENOMIC DNA]</scope>
    <source>
        <strain evidence="6">01-14</strain>
        <tissue evidence="6">Leaf</tissue>
    </source>
</reference>
<feature type="domain" description="TIR" evidence="5">
    <location>
        <begin position="14"/>
        <end position="177"/>
    </location>
</feature>
<evidence type="ECO:0000256" key="4">
    <source>
        <dbReference type="ARBA" id="ARBA00023027"/>
    </source>
</evidence>
<dbReference type="InterPro" id="IPR042197">
    <property type="entry name" value="Apaf_helical"/>
</dbReference>
<dbReference type="SMART" id="SM00369">
    <property type="entry name" value="LRR_TYP"/>
    <property type="match status" value="2"/>
</dbReference>
<evidence type="ECO:0000259" key="5">
    <source>
        <dbReference type="PROSITE" id="PS50104"/>
    </source>
</evidence>
<dbReference type="SUPFAM" id="SSF52540">
    <property type="entry name" value="P-loop containing nucleoside triphosphate hydrolases"/>
    <property type="match status" value="3"/>
</dbReference>
<dbReference type="InterPro" id="IPR000157">
    <property type="entry name" value="TIR_dom"/>
</dbReference>
<keyword evidence="4" id="KW-0520">NAD</keyword>
<dbReference type="GO" id="GO:0043531">
    <property type="term" value="F:ADP binding"/>
    <property type="evidence" value="ECO:0007669"/>
    <property type="project" value="InterPro"/>
</dbReference>
<protein>
    <recommendedName>
        <fullName evidence="5">TIR domain-containing protein</fullName>
    </recommendedName>
</protein>
<evidence type="ECO:0000256" key="2">
    <source>
        <dbReference type="ARBA" id="ARBA00022737"/>
    </source>
</evidence>
<dbReference type="InterPro" id="IPR002182">
    <property type="entry name" value="NB-ARC"/>
</dbReference>
<dbReference type="PANTHER" id="PTHR11017:SF570">
    <property type="entry name" value="DISEASE RESISTANCE PROTEIN (TIR-NBS CLASS)-RELATED"/>
    <property type="match status" value="1"/>
</dbReference>
<evidence type="ECO:0000256" key="3">
    <source>
        <dbReference type="ARBA" id="ARBA00022821"/>
    </source>
</evidence>
<dbReference type="InterPro" id="IPR003591">
    <property type="entry name" value="Leu-rich_rpt_typical-subtyp"/>
</dbReference>
<evidence type="ECO:0000313" key="7">
    <source>
        <dbReference type="Proteomes" id="UP001428341"/>
    </source>
</evidence>
<dbReference type="InterPro" id="IPR001611">
    <property type="entry name" value="Leu-rich_rpt"/>
</dbReference>
<dbReference type="SMART" id="SM00255">
    <property type="entry name" value="TIR"/>
    <property type="match status" value="1"/>
</dbReference>
<keyword evidence="1" id="KW-0433">Leucine-rich repeat</keyword>
<dbReference type="GO" id="GO:0051707">
    <property type="term" value="P:response to other organism"/>
    <property type="evidence" value="ECO:0007669"/>
    <property type="project" value="UniProtKB-ARBA"/>
</dbReference>
<dbReference type="InterPro" id="IPR055414">
    <property type="entry name" value="LRR_R13L4/SHOC2-like"/>
</dbReference>
<dbReference type="InterPro" id="IPR044974">
    <property type="entry name" value="Disease_R_plants"/>
</dbReference>
<gene>
    <name evidence="6" type="ORF">WN944_015961</name>
</gene>
<dbReference type="GO" id="GO:0006952">
    <property type="term" value="P:defense response"/>
    <property type="evidence" value="ECO:0007669"/>
    <property type="project" value="UniProtKB-KW"/>
</dbReference>
<dbReference type="SUPFAM" id="SSF52200">
    <property type="entry name" value="Toll/Interleukin receptor TIR domain"/>
    <property type="match status" value="1"/>
</dbReference>
<dbReference type="Pfam" id="PF00931">
    <property type="entry name" value="NB-ARC"/>
    <property type="match status" value="3"/>
</dbReference>
<dbReference type="EMBL" id="JBCGBO010000005">
    <property type="protein sequence ID" value="KAK9200762.1"/>
    <property type="molecule type" value="Genomic_DNA"/>
</dbReference>
<dbReference type="InterPro" id="IPR035897">
    <property type="entry name" value="Toll_tir_struct_dom_sf"/>
</dbReference>
<sequence>MASSSSSPPRNDKKMYDVFLSFRGEDTRDNFTSHLYSALCQNNVETFIDNDLKRGDEIPESLLGTIEASTISIIIFSEKYASSKWCLDELLKILECKRNYGQIVIPVFYRVDPSHVRKQIGSFGDSFFMLEERFPYKMRNWRSALTEAADLSGFDSCVIRPESRLVADIANEVLERLDDTFQSESKDLIGVEWRIKEIESLLRTGSAGVYKLGIWGIGGIGKTTIAGAVFNKISRHFEGSYFACNVRAAEETGRLDDLRKELLSKLLNDRNVKNFQNISVNFQSKRLARKKVLIVFDDVNHPRQIELLIGRLDRFASGSQVIITTRDKQVLTNCEVDHIYQMKELVHADAHKLFTQCAFRGDHLDAGYTELAHKALKYAQGVPLALKVLGCYLCGRSKEEWESAMRKLEIVPHMEIQEVLKISYDSLDDSQKRMHDLLRAMGREIVRKESIDDPGKRSRLWHDEDIYEVLKKNTGTEAIKDISLNMSDNEKEIFARTFSTMTNLGHLKAYESREIKDVMSDLEVVPFPEVYAKNLVSLKMWDGKVKERWDDVQNLVNLKRIGVIDSKLLMKLPDLSLIQNLEILLLYSRLSLKVDVECDRLDSHARAYWNHTDLKQLRLKLAEVRYLLQDAVRCGADQNLNIDTWFKDLRGLTYEVDELIDNWEQSEISKSMFDREIRRIHQQLVRLLNLFHKLATGHYEESSAVSENDLAVSERDLVHFINKVNYELLCDVNMVRILTISGMSGTGRTVLAQRVYSNKKVKSHFPFRFWFSVSKNLDLSTVLNAIAVQFSEIRRAENMADLSERLLVVLDDVCDIDDEELHNFRLLISNMRDSGSCFLVTTHSHRVATMMSSVSEGQLISLLKLDSEGYFKSELAPSVGAAQSPVLEHGQNLRLMTPESLVMTETQRHSTSGCKAVINSDLSGCSVVLSESVPASDTDSMSFLFEDPASRLENLKEDQMKYSPQPDKQAIPKGEDQTNPILNICVKQPVEPIPVIKLGTSNVTAVNYTQRNVRKIFRYVNDVTASKIGVYGVGGIGKTAALKALISYPEVKVMFHVIIWVTVSRYWNTRKIQKQVLRQLSLHCKDRETDAQVAEKLWQVLNGEKFLLLLDDVWEQIDLEAVGIPVPGSENGSKIFMASRELDVCRNMDVNMVVKLETLSMKDAWELFCKEVGGIIQSPDIHLYARAIVKGCCGLPLLTIVTAKALAGERNVSVWKHASRKFSLPITIEECCTEDLIELLKFSFDQLKDHDVKSCFLHCSLFPEDREVSIVEFIDYCIQEGIIVGTLANAHKRGHQIVDVLVDASLLLINEVHNSIRMPGLMKDLAFGILSSSTGDRCFLSTAEGFQFLSRAYSRLAELPNAGTSSLRSPERSRLFIPEGYQFLLGARAGLTEPPSEEEWTHAKMIFFMDNDLQTLPGRPSCPNLLTLFLQRNCRLRVIPPFFFELMTSLKVLNLSKTRIKSLPETLVNLKCLQILILRDCDFLFVLPPEVGSLECLEVLDLRGTEIKMLPKEIGKLTSLRYLTVFFFGSMYKSEYIKLPPDLISSDILSRLQALETLSIDVHPGDKRWDKDVKIVITEVSGLTKLSSLSFHFPEIECVAEFLKGSAWNNQQLTEFKFVVGHDVKSIVSWVTDYVQCDYNQHDRCLRFVNGKNVPPEVIQILIHSTAFYVDHHLSIVSLSDFGVGYMSGLKFCIISECLKIKTVVDTKEHTTAVFPSLENLTLNHLWDLTCIWQGILPEGSFAELRILSIHACRHLEYVFTSSMIQFLAKLEELTVEYCLAVKSIILDGEITYSSCIMLPSLKKLRLHHLPELANIWRNDWPSLEYISFYGCPKLKKMGMDSKLKETLIWIKAEKKWWAELEWEDTQLPIDLGDRLSIFSEDDEDQEPPLCT</sequence>
<name>A0AAP0MA07_9ROSI</name>
<dbReference type="InterPro" id="IPR057135">
    <property type="entry name" value="At4g27190-like_LRR"/>
</dbReference>
<dbReference type="PRINTS" id="PR00364">
    <property type="entry name" value="DISEASERSIST"/>
</dbReference>
<dbReference type="Gene3D" id="3.80.10.10">
    <property type="entry name" value="Ribonuclease Inhibitor"/>
    <property type="match status" value="2"/>
</dbReference>
<dbReference type="FunFam" id="3.40.50.10140:FF:000007">
    <property type="entry name" value="Disease resistance protein (TIR-NBS-LRR class)"/>
    <property type="match status" value="1"/>
</dbReference>
<dbReference type="Pfam" id="PF01582">
    <property type="entry name" value="TIR"/>
    <property type="match status" value="1"/>
</dbReference>
<keyword evidence="3" id="KW-0611">Plant defense</keyword>
<dbReference type="Proteomes" id="UP001428341">
    <property type="component" value="Unassembled WGS sequence"/>
</dbReference>
<evidence type="ECO:0000256" key="1">
    <source>
        <dbReference type="ARBA" id="ARBA00022614"/>
    </source>
</evidence>
<dbReference type="PANTHER" id="PTHR11017">
    <property type="entry name" value="LEUCINE-RICH REPEAT-CONTAINING PROTEIN"/>
    <property type="match status" value="1"/>
</dbReference>
<accession>A0AAP0MA07</accession>
<dbReference type="Gene3D" id="1.10.8.430">
    <property type="entry name" value="Helical domain of apoptotic protease-activating factors"/>
    <property type="match status" value="2"/>
</dbReference>
<dbReference type="Gene3D" id="3.40.50.300">
    <property type="entry name" value="P-loop containing nucleotide triphosphate hydrolases"/>
    <property type="match status" value="3"/>
</dbReference>
<dbReference type="Gene3D" id="3.40.50.10140">
    <property type="entry name" value="Toll/interleukin-1 receptor homology (TIR) domain"/>
    <property type="match status" value="1"/>
</dbReference>
<dbReference type="PROSITE" id="PS51450">
    <property type="entry name" value="LRR"/>
    <property type="match status" value="1"/>
</dbReference>